<protein>
    <submittedName>
        <fullName evidence="2 4">Uncharacterized protein</fullName>
    </submittedName>
</protein>
<feature type="region of interest" description="Disordered" evidence="1">
    <location>
        <begin position="1"/>
        <end position="26"/>
    </location>
</feature>
<keyword evidence="3" id="KW-1185">Reference proteome</keyword>
<reference evidence="4" key="1">
    <citation type="submission" date="2017-02" db="UniProtKB">
        <authorList>
            <consortium name="WormBaseParasite"/>
        </authorList>
    </citation>
    <scope>IDENTIFICATION</scope>
</reference>
<evidence type="ECO:0000256" key="1">
    <source>
        <dbReference type="SAM" id="MobiDB-lite"/>
    </source>
</evidence>
<feature type="compositionally biased region" description="Polar residues" evidence="1">
    <location>
        <begin position="1"/>
        <end position="13"/>
    </location>
</feature>
<dbReference type="Proteomes" id="UP000267096">
    <property type="component" value="Unassembled WGS sequence"/>
</dbReference>
<dbReference type="WBParaSite" id="ASIM_0001890201-mRNA-1">
    <property type="protein sequence ID" value="ASIM_0001890201-mRNA-1"/>
    <property type="gene ID" value="ASIM_0001890201"/>
</dbReference>
<gene>
    <name evidence="2" type="ORF">ASIM_LOCUS18298</name>
</gene>
<feature type="region of interest" description="Disordered" evidence="1">
    <location>
        <begin position="224"/>
        <end position="248"/>
    </location>
</feature>
<reference evidence="2 3" key="2">
    <citation type="submission" date="2018-11" db="EMBL/GenBank/DDBJ databases">
        <authorList>
            <consortium name="Pathogen Informatics"/>
        </authorList>
    </citation>
    <scope>NUCLEOTIDE SEQUENCE [LARGE SCALE GENOMIC DNA]</scope>
</reference>
<name>A0A0M3KD50_ANISI</name>
<dbReference type="OrthoDB" id="5873484at2759"/>
<accession>A0A0M3KD50</accession>
<sequence length="248" mass="27689">MDFTCSVNTTNDNSHTHHISPNEPQTAIRRRKSAVELRSFRSGVNRDQKRSVIGSKDDSRTSVSLFAINVFEDEALASSSSVDKNDLQLPRYHNMNLRSDNSVSPLTKCTLNAPNSQRTFASRGPTARKVHRRAATARLGSVVERSQLINPSNCDRNVSCKESGVKVRRAFSFRDLNGTMIDFTQQNSVKRWTSQVLAEIESLPSSRFDLNNLDSASTTITYQSNKSTDNSLTIPKNSCQSSDRKNID</sequence>
<evidence type="ECO:0000313" key="3">
    <source>
        <dbReference type="Proteomes" id="UP000267096"/>
    </source>
</evidence>
<dbReference type="AlphaFoldDB" id="A0A0M3KD50"/>
<dbReference type="EMBL" id="UYRR01035301">
    <property type="protein sequence ID" value="VDK64198.1"/>
    <property type="molecule type" value="Genomic_DNA"/>
</dbReference>
<proteinExistence type="predicted"/>
<evidence type="ECO:0000313" key="2">
    <source>
        <dbReference type="EMBL" id="VDK64198.1"/>
    </source>
</evidence>
<evidence type="ECO:0000313" key="4">
    <source>
        <dbReference type="WBParaSite" id="ASIM_0001890201-mRNA-1"/>
    </source>
</evidence>
<feature type="compositionally biased region" description="Polar residues" evidence="1">
    <location>
        <begin position="224"/>
        <end position="241"/>
    </location>
</feature>
<organism evidence="4">
    <name type="scientific">Anisakis simplex</name>
    <name type="common">Herring worm</name>
    <dbReference type="NCBI Taxonomy" id="6269"/>
    <lineage>
        <taxon>Eukaryota</taxon>
        <taxon>Metazoa</taxon>
        <taxon>Ecdysozoa</taxon>
        <taxon>Nematoda</taxon>
        <taxon>Chromadorea</taxon>
        <taxon>Rhabditida</taxon>
        <taxon>Spirurina</taxon>
        <taxon>Ascaridomorpha</taxon>
        <taxon>Ascaridoidea</taxon>
        <taxon>Anisakidae</taxon>
        <taxon>Anisakis</taxon>
        <taxon>Anisakis simplex complex</taxon>
    </lineage>
</organism>